<reference evidence="9" key="1">
    <citation type="submission" date="2015-03" db="EMBL/GenBank/DDBJ databases">
        <authorList>
            <person name="Murphy D."/>
        </authorList>
    </citation>
    <scope>NUCLEOTIDE SEQUENCE [LARGE SCALE GENOMIC DNA]</scope>
    <source>
        <strain evidence="9">K00500041</strain>
    </source>
</reference>
<dbReference type="Proteomes" id="UP000300237">
    <property type="component" value="Chromosome"/>
</dbReference>
<evidence type="ECO:0000313" key="13">
    <source>
        <dbReference type="EMBL" id="REQ48663.1"/>
    </source>
</evidence>
<evidence type="ECO:0000313" key="4">
    <source>
        <dbReference type="EMBL" id="CKQ87601.1"/>
    </source>
</evidence>
<evidence type="ECO:0000313" key="2">
    <source>
        <dbReference type="EMBL" id="CFE38911.1"/>
    </source>
</evidence>
<evidence type="ECO:0000313" key="19">
    <source>
        <dbReference type="Proteomes" id="UP000048289"/>
    </source>
</evidence>
<dbReference type="EMBL" id="CFOH01000138">
    <property type="protein sequence ID" value="CFE48655.1"/>
    <property type="molecule type" value="Genomic_DNA"/>
</dbReference>
<dbReference type="EMBL" id="CSAD01000175">
    <property type="protein sequence ID" value="COV31575.1"/>
    <property type="molecule type" value="Genomic_DNA"/>
</dbReference>
<evidence type="ECO:0000313" key="8">
    <source>
        <dbReference type="EMBL" id="COV58084.1"/>
    </source>
</evidence>
<dbReference type="InterPro" id="IPR021362">
    <property type="entry name" value="DUF2834"/>
</dbReference>
<dbReference type="EMBL" id="LR027516">
    <property type="protein sequence ID" value="VCU52156.1"/>
    <property type="molecule type" value="Genomic_DNA"/>
</dbReference>
<dbReference type="EMBL" id="CSAJ01000183">
    <property type="protein sequence ID" value="COW10984.1"/>
    <property type="molecule type" value="Genomic_DNA"/>
</dbReference>
<dbReference type="EMBL" id="CNGE01000917">
    <property type="protein sequence ID" value="CKT49732.1"/>
    <property type="molecule type" value="Genomic_DNA"/>
</dbReference>
<dbReference type="EMBL" id="CSAE01000208">
    <property type="protein sequence ID" value="COV80749.1"/>
    <property type="molecule type" value="Genomic_DNA"/>
</dbReference>
<dbReference type="Proteomes" id="UP000050139">
    <property type="component" value="Unassembled WGS sequence"/>
</dbReference>
<evidence type="ECO:0000313" key="15">
    <source>
        <dbReference type="Proteomes" id="UP000038802"/>
    </source>
</evidence>
<proteinExistence type="predicted"/>
<dbReference type="EMBL" id="CFOE01000121">
    <property type="protein sequence ID" value="CFE38911.1"/>
    <property type="molecule type" value="Genomic_DNA"/>
</dbReference>
<dbReference type="Proteomes" id="UP000044938">
    <property type="component" value="Unassembled WGS sequence"/>
</dbReference>
<evidence type="ECO:0000313" key="11">
    <source>
        <dbReference type="EMBL" id="MBP0684618.1"/>
    </source>
</evidence>
<reference evidence="13" key="7">
    <citation type="submission" date="2018-07" db="EMBL/GenBank/DDBJ databases">
        <authorList>
            <person name="Shah S."/>
            <person name="Brown T."/>
            <person name="Auld S."/>
            <person name="Bratton K."/>
            <person name="Narechania A."/>
            <person name="Mathema B."/>
            <person name="Gandhi N."/>
        </authorList>
    </citation>
    <scope>NUCLEOTIDE SEQUENCE</scope>
    <source>
        <strain evidence="13">32301_S10</strain>
    </source>
</reference>
<reference evidence="12 24" key="6">
    <citation type="submission" date="2017-02" db="EMBL/GenBank/DDBJ databases">
        <title>Protein polymorphisms may explain contrasting epidemiological fitness of two variants of a multidrug-resistant Mycobacterium tuberculosis strain.</title>
        <authorList>
            <person name="Bigi M.M."/>
            <person name="Lopez B."/>
            <person name="Blanco F.C."/>
            <person name="Sasiain M.C."/>
            <person name="De La Barrera S."/>
            <person name="Ritacco V."/>
            <person name="Bigi F."/>
            <person name="Soria M.A."/>
        </authorList>
    </citation>
    <scope>NUCLEOTIDE SEQUENCE [LARGE SCALE GENOMIC DNA]</scope>
    <source>
        <strain evidence="12 24">6548</strain>
    </source>
</reference>
<dbReference type="Proteomes" id="UP000048948">
    <property type="component" value="Unassembled WGS sequence"/>
</dbReference>
<dbReference type="STRING" id="115862.BBG46_19910"/>
<sequence>MVSLLVHAALGVVVIGWIVSSNPKVFTRPAGGSWFSLPECVYYVVGIASIALGWYFNIRFVQQYAHGAANPLWGPGSWAEYVRLMFTNPAASSAGQDYTIANVILLPLFSTTDGYRRGLRRPWLYFVSSLFTSFAFAFAFYFATIERQHRHERSRATVGA</sequence>
<evidence type="ECO:0000313" key="7">
    <source>
        <dbReference type="EMBL" id="COV31575.1"/>
    </source>
</evidence>
<evidence type="ECO:0000313" key="16">
    <source>
        <dbReference type="Proteomes" id="UP000044938"/>
    </source>
</evidence>
<dbReference type="Proteomes" id="UP000046947">
    <property type="component" value="Unassembled WGS sequence"/>
</dbReference>
<dbReference type="Proteomes" id="UP000189452">
    <property type="component" value="Chromosome"/>
</dbReference>
<gene>
    <name evidence="12" type="ORF">A4S10_04011</name>
    <name evidence="14" type="ORF">DKC2_4077</name>
    <name evidence="13" type="ORF">DSJ38_17760</name>
    <name evidence="7" type="ORF">ERS007679_01581</name>
    <name evidence="2" type="ORF">ERS007681_01281</name>
    <name evidence="3" type="ORF">ERS007688_01156</name>
    <name evidence="9" type="ORF">ERS007703_02091</name>
    <name evidence="10" type="ORF">ERS007720_01719</name>
    <name evidence="8" type="ORF">ERS007741_00217</name>
    <name evidence="5" type="ORF">ERS027646_03689</name>
    <name evidence="4" type="ORF">ERS027659_00299</name>
    <name evidence="6" type="ORF">ERS094118_03155</name>
    <name evidence="11" type="ORF">J8J21_16185</name>
</gene>
<evidence type="ECO:0000313" key="22">
    <source>
        <dbReference type="Proteomes" id="UP000050139"/>
    </source>
</evidence>
<evidence type="ECO:0000313" key="25">
    <source>
        <dbReference type="Proteomes" id="UP000256381"/>
    </source>
</evidence>
<evidence type="ECO:0000313" key="20">
    <source>
        <dbReference type="Proteomes" id="UP000048600"/>
    </source>
</evidence>
<keyword evidence="1" id="KW-0472">Membrane</keyword>
<evidence type="ECO:0000313" key="26">
    <source>
        <dbReference type="Proteomes" id="UP000300237"/>
    </source>
</evidence>
<dbReference type="PATRIC" id="fig|1773.206.peg.202"/>
<dbReference type="Proteomes" id="UP000256381">
    <property type="component" value="Unassembled WGS sequence"/>
</dbReference>
<organism evidence="8 20">
    <name type="scientific">Mycobacterium tuberculosis</name>
    <dbReference type="NCBI Taxonomy" id="1773"/>
    <lineage>
        <taxon>Bacteria</taxon>
        <taxon>Bacillati</taxon>
        <taxon>Actinomycetota</taxon>
        <taxon>Actinomycetes</taxon>
        <taxon>Mycobacteriales</taxon>
        <taxon>Mycobacteriaceae</taxon>
        <taxon>Mycobacterium</taxon>
        <taxon>Mycobacterium tuberculosis complex</taxon>
    </lineage>
</organism>
<accession>A0A045H7Q9</accession>
<evidence type="ECO:0000313" key="10">
    <source>
        <dbReference type="EMBL" id="COW10984.1"/>
    </source>
</evidence>
<name>A0A045H7Q9_MYCTX</name>
<evidence type="ECO:0000313" key="6">
    <source>
        <dbReference type="EMBL" id="CLW72545.1"/>
    </source>
</evidence>
<evidence type="ECO:0000313" key="5">
    <source>
        <dbReference type="EMBL" id="CKT49732.1"/>
    </source>
</evidence>
<dbReference type="EMBL" id="JAGIZI010000028">
    <property type="protein sequence ID" value="MBP0684618.1"/>
    <property type="molecule type" value="Genomic_DNA"/>
</dbReference>
<keyword evidence="1" id="KW-1133">Transmembrane helix</keyword>
<dbReference type="Proteomes" id="UP000050164">
    <property type="component" value="Unassembled WGS sequence"/>
</dbReference>
<reference evidence="6 22" key="3">
    <citation type="submission" date="2015-03" db="EMBL/GenBank/DDBJ databases">
        <authorList>
            <consortium name="Pathogen Informatics"/>
            <person name="Murphy D."/>
        </authorList>
    </citation>
    <scope>NUCLEOTIDE SEQUENCE [LARGE SCALE GENOMIC DNA]</scope>
    <source>
        <strain evidence="6 22">0268S</strain>
    </source>
</reference>
<reference evidence="11 27" key="9">
    <citation type="submission" date="2021-03" db="EMBL/GenBank/DDBJ databases">
        <title>Whole Genome Sequencing of Mycobacterium tuberculosis clinical isolates from Arunachal Pradesh, India.</title>
        <authorList>
            <person name="Singh S."/>
            <person name="Mudliar S.R."/>
            <person name="Kulsum U."/>
            <person name="Rufai S.B."/>
            <person name="Singh P.K."/>
            <person name="Umpo M."/>
            <person name="Nyori M."/>
        </authorList>
    </citation>
    <scope>NUCLEOTIDE SEQUENCE [LARGE SCALE GENOMIC DNA]</scope>
    <source>
        <strain evidence="11 27">OMICS/BPL/0142/20/SP</strain>
    </source>
</reference>
<dbReference type="EMBL" id="CNFT01000037">
    <property type="protein sequence ID" value="CKQ87601.1"/>
    <property type="molecule type" value="Genomic_DNA"/>
</dbReference>
<evidence type="ECO:0000313" key="17">
    <source>
        <dbReference type="Proteomes" id="UP000045842"/>
    </source>
</evidence>
<dbReference type="EMBL" id="QTBD01000206">
    <property type="protein sequence ID" value="REQ48663.1"/>
    <property type="molecule type" value="Genomic_DNA"/>
</dbReference>
<evidence type="ECO:0000313" key="9">
    <source>
        <dbReference type="EMBL" id="COV80749.1"/>
    </source>
</evidence>
<dbReference type="Proteomes" id="UP000048600">
    <property type="component" value="Unassembled WGS sequence"/>
</dbReference>
<dbReference type="RefSeq" id="WP_003420879.1">
    <property type="nucleotide sequence ID" value="NZ_AP017901.1"/>
</dbReference>
<evidence type="ECO:0000313" key="14">
    <source>
        <dbReference type="EMBL" id="VCU52156.1"/>
    </source>
</evidence>
<feature type="transmembrane region" description="Helical" evidence="1">
    <location>
        <begin position="40"/>
        <end position="58"/>
    </location>
</feature>
<dbReference type="Proteomes" id="UP000048289">
    <property type="component" value="Unassembled WGS sequence"/>
</dbReference>
<dbReference type="AlphaFoldDB" id="A0A045H7Q9"/>
<dbReference type="Proteomes" id="UP000038802">
    <property type="component" value="Unassembled WGS sequence"/>
</dbReference>
<evidence type="ECO:0000313" key="12">
    <source>
        <dbReference type="EMBL" id="OMH61811.1"/>
    </source>
</evidence>
<dbReference type="EMBL" id="COPH01000027">
    <property type="protein sequence ID" value="CLW72545.1"/>
    <property type="molecule type" value="Genomic_DNA"/>
</dbReference>
<reference evidence="14 26" key="8">
    <citation type="submission" date="2018-08" db="EMBL/GenBank/DDBJ databases">
        <authorList>
            <person name="Fokvardsen B D."/>
            <person name="Norman A."/>
        </authorList>
    </citation>
    <scope>NUCLEOTIDE SEQUENCE [LARGE SCALE GENOMIC DNA]</scope>
    <source>
        <strain evidence="14 26">DKC2</strain>
    </source>
</reference>
<dbReference type="Proteomes" id="UP000045842">
    <property type="component" value="Unassembled WGS sequence"/>
</dbReference>
<dbReference type="EMBL" id="LWDQ01000001">
    <property type="protein sequence ID" value="OMH61811.1"/>
    <property type="molecule type" value="Genomic_DNA"/>
</dbReference>
<dbReference type="Pfam" id="PF11196">
    <property type="entry name" value="DUF2834"/>
    <property type="match status" value="1"/>
</dbReference>
<keyword evidence="1" id="KW-0812">Transmembrane</keyword>
<reference evidence="12 24" key="4">
    <citation type="submission" date="2016-04" db="EMBL/GenBank/DDBJ databases">
        <authorList>
            <person name="Bigi M."/>
            <person name="Bigi F."/>
            <person name="Soria M.A."/>
        </authorList>
    </citation>
    <scope>NUCLEOTIDE SEQUENCE [LARGE SCALE GENOMIC DNA]</scope>
    <source>
        <strain evidence="12 24">6548</strain>
    </source>
</reference>
<evidence type="ECO:0000313" key="24">
    <source>
        <dbReference type="Proteomes" id="UP000189452"/>
    </source>
</evidence>
<reference evidence="15 16" key="2">
    <citation type="submission" date="2015-03" db="EMBL/GenBank/DDBJ databases">
        <authorList>
            <consortium name="Pathogen Informatics"/>
        </authorList>
    </citation>
    <scope>NUCLEOTIDE SEQUENCE [LARGE SCALE GENOMIC DNA]</scope>
    <source>
        <strain evidence="5 21">Bir 172</strain>
        <strain evidence="4 23">Bir 185</strain>
        <strain evidence="7 17">G09801536</strain>
        <strain evidence="2 19">G09901357</strain>
        <strain evidence="3 18">H09601792</strain>
        <strain evidence="15">K00500041</strain>
        <strain evidence="10 16">M09401471</strain>
        <strain evidence="8 20">P00601463</strain>
    </source>
</reference>
<evidence type="ECO:0000313" key="23">
    <source>
        <dbReference type="Proteomes" id="UP000050164"/>
    </source>
</evidence>
<dbReference type="OMA" id="NPIWGPG"/>
<feature type="transmembrane region" description="Helical" evidence="1">
    <location>
        <begin position="123"/>
        <end position="143"/>
    </location>
</feature>
<evidence type="ECO:0000313" key="27">
    <source>
        <dbReference type="Proteomes" id="UP000671119"/>
    </source>
</evidence>
<evidence type="ECO:0000313" key="3">
    <source>
        <dbReference type="EMBL" id="CFE48655.1"/>
    </source>
</evidence>
<protein>
    <submittedName>
        <fullName evidence="8">Conserved membrane protein of uncharacterized function</fullName>
    </submittedName>
    <submittedName>
        <fullName evidence="11">DUF2834 domain-containing protein</fullName>
    </submittedName>
</protein>
<dbReference type="EMBL" id="CHKL01000011">
    <property type="protein sequence ID" value="COV58084.1"/>
    <property type="molecule type" value="Genomic_DNA"/>
</dbReference>
<evidence type="ECO:0000256" key="1">
    <source>
        <dbReference type="SAM" id="Phobius"/>
    </source>
</evidence>
<reference evidence="13 25" key="5">
    <citation type="journal article" date="2017" name="N. Engl. J. Med.">
        <title>Transmission of Extensively Drug-Resistant Tuberculosis in South Africa.</title>
        <authorList>
            <person name="Shah N.S."/>
            <person name="Auld S.C."/>
            <person name="Brust J.C."/>
            <person name="Mathema B."/>
            <person name="Ismail N."/>
            <person name="Moodley P."/>
            <person name="Mlisana K."/>
            <person name="Allana S."/>
            <person name="Campbell A."/>
            <person name="Mthiyane T."/>
            <person name="Morris N."/>
            <person name="Mpangase P."/>
            <person name="van der Meulen H."/>
            <person name="Omar S.V."/>
            <person name="Brown T.S."/>
            <person name="Narechania A."/>
            <person name="Shaskina E."/>
            <person name="Kapwata T."/>
            <person name="Kreiswirth B."/>
            <person name="Gandhi N.R."/>
        </authorList>
    </citation>
    <scope>NUCLEOTIDE SEQUENCE [LARGE SCALE GENOMIC DNA]</scope>
    <source>
        <strain evidence="13 25">32301_S10</strain>
    </source>
</reference>
<evidence type="ECO:0000313" key="21">
    <source>
        <dbReference type="Proteomes" id="UP000048948"/>
    </source>
</evidence>
<evidence type="ECO:0000313" key="18">
    <source>
        <dbReference type="Proteomes" id="UP000046947"/>
    </source>
</evidence>
<dbReference type="Proteomes" id="UP000671119">
    <property type="component" value="Unassembled WGS sequence"/>
</dbReference>